<keyword evidence="1" id="KW-0472">Membrane</keyword>
<accession>A0AAW8JL00</accession>
<feature type="domain" description="Lnb N-terminal periplasmic" evidence="2">
    <location>
        <begin position="140"/>
        <end position="297"/>
    </location>
</feature>
<comment type="caution">
    <text evidence="3">The sequence shown here is derived from an EMBL/GenBank/DDBJ whole genome shotgun (WGS) entry which is preliminary data.</text>
</comment>
<dbReference type="RefSeq" id="WP_308955415.1">
    <property type="nucleotide sequence ID" value="NZ_JAVICY010000004.1"/>
</dbReference>
<dbReference type="EMBL" id="JAVIDA010000005">
    <property type="protein sequence ID" value="MDQ9070894.1"/>
    <property type="molecule type" value="Genomic_DNA"/>
</dbReference>
<gene>
    <name evidence="3" type="ORF">RFH51_05385</name>
</gene>
<keyword evidence="1" id="KW-0812">Transmembrane</keyword>
<keyword evidence="1" id="KW-1133">Transmembrane helix</keyword>
<protein>
    <submittedName>
        <fullName evidence="3">DUF4105 domain-containing protein</fullName>
    </submittedName>
</protein>
<evidence type="ECO:0000259" key="2">
    <source>
        <dbReference type="Pfam" id="PF13387"/>
    </source>
</evidence>
<evidence type="ECO:0000313" key="3">
    <source>
        <dbReference type="EMBL" id="MDQ9070894.1"/>
    </source>
</evidence>
<feature type="transmembrane region" description="Helical" evidence="1">
    <location>
        <begin position="16"/>
        <end position="37"/>
    </location>
</feature>
<dbReference type="InterPro" id="IPR025178">
    <property type="entry name" value="Lnb_N"/>
</dbReference>
<dbReference type="Pfam" id="PF13387">
    <property type="entry name" value="Lnb_N"/>
    <property type="match status" value="1"/>
</dbReference>
<dbReference type="Proteomes" id="UP001243195">
    <property type="component" value="Unassembled WGS sequence"/>
</dbReference>
<reference evidence="3" key="1">
    <citation type="submission" date="2023-08" db="EMBL/GenBank/DDBJ databases">
        <title>Emergence of clinically-relevant ST2 carbapenem-resistant Acinetobacter baumannii strains in hospital sewages in Zhejiang, East of China.</title>
        <authorList>
            <person name="Kaichao C."/>
            <person name="Zhang R."/>
        </authorList>
    </citation>
    <scope>NUCLEOTIDE SEQUENCE</scope>
    <source>
        <strain evidence="3">M-SY-60</strain>
    </source>
</reference>
<evidence type="ECO:0000313" key="4">
    <source>
        <dbReference type="Proteomes" id="UP001243195"/>
    </source>
</evidence>
<proteinExistence type="predicted"/>
<feature type="transmembrane region" description="Helical" evidence="1">
    <location>
        <begin position="43"/>
        <end position="66"/>
    </location>
</feature>
<evidence type="ECO:0000256" key="1">
    <source>
        <dbReference type="SAM" id="Phobius"/>
    </source>
</evidence>
<organism evidence="3 4">
    <name type="scientific">Acinetobacter gerneri</name>
    <dbReference type="NCBI Taxonomy" id="202952"/>
    <lineage>
        <taxon>Bacteria</taxon>
        <taxon>Pseudomonadati</taxon>
        <taxon>Pseudomonadota</taxon>
        <taxon>Gammaproteobacteria</taxon>
        <taxon>Moraxellales</taxon>
        <taxon>Moraxellaceae</taxon>
        <taxon>Acinetobacter</taxon>
    </lineage>
</organism>
<dbReference type="AlphaFoldDB" id="A0AAW8JL00"/>
<feature type="transmembrane region" description="Helical" evidence="1">
    <location>
        <begin position="78"/>
        <end position="96"/>
    </location>
</feature>
<sequence length="362" mass="42312">MNNSSSFLARFGRVSFHLIFSLFLVLSSLWFVLAIWIQKPFNSTFSIIIMLIWAIFAIGILVTYFAKNKAQSRKISRPKLVLIYVLGFAATLLWYFNIPAKQDRDWSPDVARIFTYEKHGDLVTINDIRDFNWKTEDQYDVHWDRRTFNIQNITGVSIITSYWMGPQIAHTLVSFSFSDQKPLVFSIEIRKEKNESFSAIGGFFRQFELSLIAADEKDIVYTRSNARGEQVYFFPVKMGKNEAQALFLEYLDKSDQLHQHPKWYNTLSSNCTTLVFDMVQAVDPHHLPKDYRLLASGYLPNYLYDLGALDHKWDMKTWYEKAHINPRAHRFDHFKYQDSLNFSKVIRLGLPAPALPDVITQK</sequence>
<name>A0AAW8JL00_9GAMM</name>